<dbReference type="InterPro" id="IPR000305">
    <property type="entry name" value="GIY-YIG_endonuc"/>
</dbReference>
<dbReference type="RefSeq" id="WP_191728835.1">
    <property type="nucleotide sequence ID" value="NZ_JACSQJ010000002.1"/>
</dbReference>
<reference evidence="3 4" key="1">
    <citation type="submission" date="2020-08" db="EMBL/GenBank/DDBJ databases">
        <title>A Genomic Blueprint of the Chicken Gut Microbiome.</title>
        <authorList>
            <person name="Gilroy R."/>
            <person name="Ravi A."/>
            <person name="Getino M."/>
            <person name="Pursley I."/>
            <person name="Horton D.L."/>
            <person name="Alikhan N.-F."/>
            <person name="Baker D."/>
            <person name="Gharbi K."/>
            <person name="Hall N."/>
            <person name="Watson M."/>
            <person name="Adriaenssens E.M."/>
            <person name="Foster-Nyarko E."/>
            <person name="Jarju S."/>
            <person name="Secka A."/>
            <person name="Antonio M."/>
            <person name="Oren A."/>
            <person name="Chaudhuri R."/>
            <person name="La Ragione R.M."/>
            <person name="Hildebrand F."/>
            <person name="Pallen M.J."/>
        </authorList>
    </citation>
    <scope>NUCLEOTIDE SEQUENCE [LARGE SCALE GENOMIC DNA]</scope>
    <source>
        <strain evidence="3 4">Sa2BVA3</strain>
    </source>
</reference>
<protein>
    <submittedName>
        <fullName evidence="3">GIY-YIG nuclease family protein</fullName>
    </submittedName>
</protein>
<dbReference type="EMBL" id="JACSQJ010000002">
    <property type="protein sequence ID" value="MBD7987616.1"/>
    <property type="molecule type" value="Genomic_DNA"/>
</dbReference>
<dbReference type="PANTHER" id="PTHR34477:SF1">
    <property type="entry name" value="UPF0213 PROTEIN YHBQ"/>
    <property type="match status" value="1"/>
</dbReference>
<dbReference type="InterPro" id="IPR035901">
    <property type="entry name" value="GIY-YIG_endonuc_sf"/>
</dbReference>
<feature type="domain" description="GIY-YIG" evidence="2">
    <location>
        <begin position="6"/>
        <end position="80"/>
    </location>
</feature>
<dbReference type="InterPro" id="IPR050190">
    <property type="entry name" value="UPF0213_domain"/>
</dbReference>
<proteinExistence type="inferred from homology"/>
<comment type="similarity">
    <text evidence="1">Belongs to the UPF0213 family.</text>
</comment>
<dbReference type="Pfam" id="PF01541">
    <property type="entry name" value="GIY-YIG"/>
    <property type="match status" value="1"/>
</dbReference>
<dbReference type="PROSITE" id="PS50164">
    <property type="entry name" value="GIY_YIG"/>
    <property type="match status" value="1"/>
</dbReference>
<evidence type="ECO:0000259" key="2">
    <source>
        <dbReference type="PROSITE" id="PS50164"/>
    </source>
</evidence>
<dbReference type="Proteomes" id="UP000647183">
    <property type="component" value="Unassembled WGS sequence"/>
</dbReference>
<name>A0ABR8UHW5_9GAMM</name>
<gene>
    <name evidence="3" type="ORF">H9645_06185</name>
</gene>
<evidence type="ECO:0000256" key="1">
    <source>
        <dbReference type="ARBA" id="ARBA00007435"/>
    </source>
</evidence>
<evidence type="ECO:0000313" key="4">
    <source>
        <dbReference type="Proteomes" id="UP000647183"/>
    </source>
</evidence>
<sequence length="126" mass="14271">MTACEGQVWVYFILCKRGIYIGVSIDPISRFRQHVAGKGAKSMRLLEPTKLLGALPLGSRAEALKVEYRFKRLPRARKLILAEISSLDLRWQVYVQSRGSPPFVFRYSAGAFCDIRGKDDDMSWSG</sequence>
<organism evidence="3 4">
    <name type="scientific">Luteimonas colneyensis</name>
    <dbReference type="NCBI Taxonomy" id="2762230"/>
    <lineage>
        <taxon>Bacteria</taxon>
        <taxon>Pseudomonadati</taxon>
        <taxon>Pseudomonadota</taxon>
        <taxon>Gammaproteobacteria</taxon>
        <taxon>Lysobacterales</taxon>
        <taxon>Lysobacteraceae</taxon>
        <taxon>Luteimonas</taxon>
    </lineage>
</organism>
<accession>A0ABR8UHW5</accession>
<dbReference type="SUPFAM" id="SSF82771">
    <property type="entry name" value="GIY-YIG endonuclease"/>
    <property type="match status" value="1"/>
</dbReference>
<comment type="caution">
    <text evidence="3">The sequence shown here is derived from an EMBL/GenBank/DDBJ whole genome shotgun (WGS) entry which is preliminary data.</text>
</comment>
<evidence type="ECO:0000313" key="3">
    <source>
        <dbReference type="EMBL" id="MBD7987616.1"/>
    </source>
</evidence>
<keyword evidence="4" id="KW-1185">Reference proteome</keyword>
<dbReference type="Gene3D" id="3.40.1440.10">
    <property type="entry name" value="GIY-YIG endonuclease"/>
    <property type="match status" value="1"/>
</dbReference>
<dbReference type="PANTHER" id="PTHR34477">
    <property type="entry name" value="UPF0213 PROTEIN YHBQ"/>
    <property type="match status" value="1"/>
</dbReference>